<dbReference type="EMBL" id="JAULJE010000003">
    <property type="protein sequence ID" value="KAK1345421.1"/>
    <property type="molecule type" value="Genomic_DNA"/>
</dbReference>
<comment type="caution">
    <text evidence="1">The sequence shown here is derived from an EMBL/GenBank/DDBJ whole genome shotgun (WGS) entry which is preliminary data.</text>
</comment>
<name>A0AA40LT95_CNENI</name>
<feature type="non-terminal residue" evidence="1">
    <location>
        <position position="250"/>
    </location>
</feature>
<dbReference type="AlphaFoldDB" id="A0AA40LT95"/>
<proteinExistence type="predicted"/>
<evidence type="ECO:0000313" key="1">
    <source>
        <dbReference type="EMBL" id="KAK1345421.1"/>
    </source>
</evidence>
<organism evidence="1 2">
    <name type="scientific">Cnephaeus nilssonii</name>
    <name type="common">Northern bat</name>
    <name type="synonym">Eptesicus nilssonii</name>
    <dbReference type="NCBI Taxonomy" id="3371016"/>
    <lineage>
        <taxon>Eukaryota</taxon>
        <taxon>Metazoa</taxon>
        <taxon>Chordata</taxon>
        <taxon>Craniata</taxon>
        <taxon>Vertebrata</taxon>
        <taxon>Euteleostomi</taxon>
        <taxon>Mammalia</taxon>
        <taxon>Eutheria</taxon>
        <taxon>Laurasiatheria</taxon>
        <taxon>Chiroptera</taxon>
        <taxon>Yangochiroptera</taxon>
        <taxon>Vespertilionidae</taxon>
        <taxon>Cnephaeus</taxon>
    </lineage>
</organism>
<protein>
    <submittedName>
        <fullName evidence="1">Uncharacterized protein</fullName>
    </submittedName>
</protein>
<sequence>MERSNAANLGVRALRPHHNGPREAPVSLHSKGLRAALMTAKRRRRKLKAKLHRGLRCSCGGTSLSHLLQRRTTEMLQRQQQRCLDELSSSWPQLGLLPSRLPLHTLLHPSGDLGLPVSQIPAGQQSNILQGHPHCKRAQARLTDSKDTRIRAPCLKGRSPPCLAPAASGPCILAPNVGHERGNREGAMQPIWVPEHYVRHHNGPREAPVSLHSKGLRAALMTVSIMSLLQQREKLAMSQMIISQSQLFKT</sequence>
<reference evidence="1" key="1">
    <citation type="submission" date="2023-06" db="EMBL/GenBank/DDBJ databases">
        <title>Reference genome for the Northern bat (Eptesicus nilssonii), a most northern bat species.</title>
        <authorList>
            <person name="Laine V.N."/>
            <person name="Pulliainen A.T."/>
            <person name="Lilley T.M."/>
        </authorList>
    </citation>
    <scope>NUCLEOTIDE SEQUENCE</scope>
    <source>
        <strain evidence="1">BLF_Eptnil</strain>
        <tissue evidence="1">Kidney</tissue>
    </source>
</reference>
<dbReference type="Proteomes" id="UP001177744">
    <property type="component" value="Unassembled WGS sequence"/>
</dbReference>
<accession>A0AA40LT95</accession>
<evidence type="ECO:0000313" key="2">
    <source>
        <dbReference type="Proteomes" id="UP001177744"/>
    </source>
</evidence>
<gene>
    <name evidence="1" type="ORF">QTO34_014134</name>
</gene>
<keyword evidence="2" id="KW-1185">Reference proteome</keyword>